<dbReference type="Proteomes" id="UP000728185">
    <property type="component" value="Unassembled WGS sequence"/>
</dbReference>
<proteinExistence type="predicted"/>
<dbReference type="AlphaFoldDB" id="A0A8E0RYH2"/>
<sequence length="104" mass="12356">MAYVETSPEKLERLNEKVRNKEDRELEFSEFPFDLGFRIIKSNFASGKPYDAGQGFPYSYKPGGNFLHRPLLDIPHWHLGSTWFTMQGPFKPKFCQIMERDYFR</sequence>
<accession>A0A8E0RYH2</accession>
<name>A0A8E0RYH2_9TREM</name>
<evidence type="ECO:0000313" key="2">
    <source>
        <dbReference type="Proteomes" id="UP000728185"/>
    </source>
</evidence>
<protein>
    <submittedName>
        <fullName evidence="1">Uncharacterized protein</fullName>
    </submittedName>
</protein>
<comment type="caution">
    <text evidence="1">The sequence shown here is derived from an EMBL/GenBank/DDBJ whole genome shotgun (WGS) entry which is preliminary data.</text>
</comment>
<organism evidence="1 2">
    <name type="scientific">Fasciolopsis buskii</name>
    <dbReference type="NCBI Taxonomy" id="27845"/>
    <lineage>
        <taxon>Eukaryota</taxon>
        <taxon>Metazoa</taxon>
        <taxon>Spiralia</taxon>
        <taxon>Lophotrochozoa</taxon>
        <taxon>Platyhelminthes</taxon>
        <taxon>Trematoda</taxon>
        <taxon>Digenea</taxon>
        <taxon>Plagiorchiida</taxon>
        <taxon>Echinostomata</taxon>
        <taxon>Echinostomatoidea</taxon>
        <taxon>Fasciolidae</taxon>
        <taxon>Fasciolopsis</taxon>
    </lineage>
</organism>
<keyword evidence="2" id="KW-1185">Reference proteome</keyword>
<gene>
    <name evidence="1" type="ORF">FBUS_11259</name>
</gene>
<evidence type="ECO:0000313" key="1">
    <source>
        <dbReference type="EMBL" id="KAA0194112.1"/>
    </source>
</evidence>
<reference evidence="1" key="1">
    <citation type="submission" date="2019-05" db="EMBL/GenBank/DDBJ databases">
        <title>Annotation for the trematode Fasciolopsis buski.</title>
        <authorList>
            <person name="Choi Y.-J."/>
        </authorList>
    </citation>
    <scope>NUCLEOTIDE SEQUENCE</scope>
    <source>
        <strain evidence="1">HT</strain>
        <tissue evidence="1">Whole worm</tissue>
    </source>
</reference>
<dbReference type="EMBL" id="LUCM01004607">
    <property type="protein sequence ID" value="KAA0194112.1"/>
    <property type="molecule type" value="Genomic_DNA"/>
</dbReference>
<dbReference type="OrthoDB" id="6234300at2759"/>